<protein>
    <submittedName>
        <fullName evidence="4">AarF/ABC1/UbiB kinase family protein</fullName>
    </submittedName>
</protein>
<feature type="domain" description="ABC1 atypical kinase-like" evidence="3">
    <location>
        <begin position="179"/>
        <end position="411"/>
    </location>
</feature>
<evidence type="ECO:0000313" key="5">
    <source>
        <dbReference type="Proteomes" id="UP000663792"/>
    </source>
</evidence>
<keyword evidence="2" id="KW-0812">Transmembrane</keyword>
<keyword evidence="4" id="KW-0808">Transferase</keyword>
<feature type="transmembrane region" description="Helical" evidence="2">
    <location>
        <begin position="617"/>
        <end position="638"/>
    </location>
</feature>
<keyword evidence="4" id="KW-0418">Kinase</keyword>
<keyword evidence="2" id="KW-0472">Membrane</keyword>
<dbReference type="PANTHER" id="PTHR10566:SF113">
    <property type="entry name" value="PROTEIN ACTIVITY OF BC1 COMPLEX KINASE 7, CHLOROPLASTIC"/>
    <property type="match status" value="1"/>
</dbReference>
<dbReference type="GO" id="GO:0016301">
    <property type="term" value="F:kinase activity"/>
    <property type="evidence" value="ECO:0007669"/>
    <property type="project" value="UniProtKB-KW"/>
</dbReference>
<dbReference type="EMBL" id="JAERWK010000008">
    <property type="protein sequence ID" value="MBM9466909.1"/>
    <property type="molecule type" value="Genomic_DNA"/>
</dbReference>
<feature type="transmembrane region" description="Helical" evidence="2">
    <location>
        <begin position="32"/>
        <end position="51"/>
    </location>
</feature>
<dbReference type="PANTHER" id="PTHR10566">
    <property type="entry name" value="CHAPERONE-ACTIVITY OF BC1 COMPLEX CABC1 -RELATED"/>
    <property type="match status" value="1"/>
</dbReference>
<comment type="caution">
    <text evidence="4">The sequence shown here is derived from an EMBL/GenBank/DDBJ whole genome shotgun (WGS) entry which is preliminary data.</text>
</comment>
<dbReference type="Gene3D" id="1.10.510.10">
    <property type="entry name" value="Transferase(Phosphotransferase) domain 1"/>
    <property type="match status" value="1"/>
</dbReference>
<evidence type="ECO:0000256" key="1">
    <source>
        <dbReference type="ARBA" id="ARBA00009670"/>
    </source>
</evidence>
<accession>A0A938YBR7</accession>
<name>A0A938YBR7_9ACTN</name>
<dbReference type="RefSeq" id="WP_205259853.1">
    <property type="nucleotide sequence ID" value="NZ_JAERWK010000008.1"/>
</dbReference>
<evidence type="ECO:0000259" key="3">
    <source>
        <dbReference type="Pfam" id="PF03109"/>
    </source>
</evidence>
<dbReference type="InterPro" id="IPR011009">
    <property type="entry name" value="Kinase-like_dom_sf"/>
</dbReference>
<dbReference type="Proteomes" id="UP000663792">
    <property type="component" value="Unassembled WGS sequence"/>
</dbReference>
<comment type="similarity">
    <text evidence="1">Belongs to the protein kinase superfamily. ADCK protein kinase family.</text>
</comment>
<reference evidence="4" key="1">
    <citation type="submission" date="2021-01" db="EMBL/GenBank/DDBJ databases">
        <title>YIM 132084 draft genome.</title>
        <authorList>
            <person name="An D."/>
        </authorList>
    </citation>
    <scope>NUCLEOTIDE SEQUENCE</scope>
    <source>
        <strain evidence="4">YIM 132084</strain>
    </source>
</reference>
<sequence>MWWNLILSLLLMGVLGVVTGRVLGIRRGPARAITAGLLGWIIGQICTGALAPGEISVRERLEFGLADLGFAFLATMLLSVGLELLLRPRRPTARLSLANRMRAGSTVARRIWQVTRIAQRQGLTGWRVASRAGLGTPETARRIRLFLEEAGGVFVKFGQIAATRSDLLPPGLVEELSHLQARVRPFPVEDVLEEIEDELRAPVAELFPAFDPVPLAAASIGQIHSARLPDGRDVVVKVRRPGVEINVARDTAVLRWVSKVAVRRSAAARQLGLVQLADEVVSSLRRELDFVHEAANGRAFRDTLPPVPGVQVPAVVETVSTTGVLVLERVEGRPLSDPQALVDAESMGVDRADLAARLFRSFLGSVIRTGIFHADPHPGNVLLDRQGTLWLIDFGAVGILDPVTHEAVALMGIGVSTGEPSLVTRALRTMAGGSGHAIDSDTLTAELSRLLSEQRHAGGFDPRVLQQIIDVMGHHQIPVPPALTILGRAMVTIEGTLRVISPRFDVAASAVTELGGRDALPTSPGDLRDMLRKETLRTLPSLRSLPALTEDLALQLRSGRMSVQVDPISDRVRSEVGGWVDRVLFAAVGAVGLLASTGMLVAATFADGRPGVLTLQIIGYFGLASSGIMLMRVVAQALQRQGISER</sequence>
<feature type="transmembrane region" description="Helical" evidence="2">
    <location>
        <begin position="63"/>
        <end position="86"/>
    </location>
</feature>
<feature type="transmembrane region" description="Helical" evidence="2">
    <location>
        <begin position="6"/>
        <end position="25"/>
    </location>
</feature>
<evidence type="ECO:0000256" key="2">
    <source>
        <dbReference type="SAM" id="Phobius"/>
    </source>
</evidence>
<dbReference type="SUPFAM" id="SSF56112">
    <property type="entry name" value="Protein kinase-like (PK-like)"/>
    <property type="match status" value="1"/>
</dbReference>
<keyword evidence="5" id="KW-1185">Reference proteome</keyword>
<organism evidence="4 5">
    <name type="scientific">Nakamurella leprariae</name>
    <dbReference type="NCBI Taxonomy" id="2803911"/>
    <lineage>
        <taxon>Bacteria</taxon>
        <taxon>Bacillati</taxon>
        <taxon>Actinomycetota</taxon>
        <taxon>Actinomycetes</taxon>
        <taxon>Nakamurellales</taxon>
        <taxon>Nakamurellaceae</taxon>
        <taxon>Nakamurella</taxon>
    </lineage>
</organism>
<gene>
    <name evidence="4" type="ORF">JL106_06385</name>
</gene>
<dbReference type="CDD" id="cd05121">
    <property type="entry name" value="ABC1_ADCK3-like"/>
    <property type="match status" value="1"/>
</dbReference>
<dbReference type="Pfam" id="PF03109">
    <property type="entry name" value="ABC1"/>
    <property type="match status" value="1"/>
</dbReference>
<dbReference type="InterPro" id="IPR004147">
    <property type="entry name" value="ABC1_dom"/>
</dbReference>
<keyword evidence="2" id="KW-1133">Transmembrane helix</keyword>
<evidence type="ECO:0000313" key="4">
    <source>
        <dbReference type="EMBL" id="MBM9466909.1"/>
    </source>
</evidence>
<proteinExistence type="inferred from homology"/>
<dbReference type="InterPro" id="IPR050154">
    <property type="entry name" value="UbiB_kinase"/>
</dbReference>
<feature type="transmembrane region" description="Helical" evidence="2">
    <location>
        <begin position="583"/>
        <end position="605"/>
    </location>
</feature>
<dbReference type="AlphaFoldDB" id="A0A938YBR7"/>